<dbReference type="Proteomes" id="UP000070133">
    <property type="component" value="Unassembled WGS sequence"/>
</dbReference>
<feature type="compositionally biased region" description="Acidic residues" evidence="1">
    <location>
        <begin position="187"/>
        <end position="198"/>
    </location>
</feature>
<keyword evidence="3" id="KW-1185">Reference proteome</keyword>
<accession>A0A139HF69</accession>
<gene>
    <name evidence="2" type="ORF">AC578_4110</name>
</gene>
<dbReference type="AlphaFoldDB" id="A0A139HF69"/>
<reference evidence="2 3" key="1">
    <citation type="submission" date="2015-07" db="EMBL/GenBank/DDBJ databases">
        <title>Comparative genomics of the Sigatoka disease complex on banana suggests a link between parallel evolutionary changes in Pseudocercospora fijiensis and Pseudocercospora eumusae and increased virulence on the banana host.</title>
        <authorList>
            <person name="Chang T.-C."/>
            <person name="Salvucci A."/>
            <person name="Crous P.W."/>
            <person name="Stergiopoulos I."/>
        </authorList>
    </citation>
    <scope>NUCLEOTIDE SEQUENCE [LARGE SCALE GENOMIC DNA]</scope>
    <source>
        <strain evidence="2 3">CBS 114824</strain>
    </source>
</reference>
<evidence type="ECO:0000313" key="2">
    <source>
        <dbReference type="EMBL" id="KXT01077.1"/>
    </source>
</evidence>
<proteinExistence type="predicted"/>
<evidence type="ECO:0000313" key="3">
    <source>
        <dbReference type="Proteomes" id="UP000070133"/>
    </source>
</evidence>
<feature type="compositionally biased region" description="Polar residues" evidence="1">
    <location>
        <begin position="173"/>
        <end position="182"/>
    </location>
</feature>
<organism evidence="2 3">
    <name type="scientific">Pseudocercospora eumusae</name>
    <dbReference type="NCBI Taxonomy" id="321146"/>
    <lineage>
        <taxon>Eukaryota</taxon>
        <taxon>Fungi</taxon>
        <taxon>Dikarya</taxon>
        <taxon>Ascomycota</taxon>
        <taxon>Pezizomycotina</taxon>
        <taxon>Dothideomycetes</taxon>
        <taxon>Dothideomycetidae</taxon>
        <taxon>Mycosphaerellales</taxon>
        <taxon>Mycosphaerellaceae</taxon>
        <taxon>Pseudocercospora</taxon>
    </lineage>
</organism>
<dbReference type="EMBL" id="LFZN01000062">
    <property type="protein sequence ID" value="KXT01077.1"/>
    <property type="molecule type" value="Genomic_DNA"/>
</dbReference>
<feature type="compositionally biased region" description="Basic and acidic residues" evidence="1">
    <location>
        <begin position="148"/>
        <end position="160"/>
    </location>
</feature>
<feature type="compositionally biased region" description="Acidic residues" evidence="1">
    <location>
        <begin position="208"/>
        <end position="219"/>
    </location>
</feature>
<protein>
    <submittedName>
        <fullName evidence="2">Uncharacterized protein</fullName>
    </submittedName>
</protein>
<name>A0A139HF69_9PEZI</name>
<sequence>MAALGCWRYESGRTFYALSTRDLVKQPPNHHPAPATQIRYAHEFLQLSRTNSIYLYNWQKNRASCVARQLRIEHLKDLTTKENLTRLMEVFLETWPCWQRFNLDERQAASDVLLNWLSDESVNRWFDENNDGDAAILWDETHYPAPEHVETRGESEMSEKHRSKPQHSKSREQQAFSAPKQNHNPEEMNEEHDYEQEDGFDRGNNVEEQSEEESVEEEERGWQAKARYEFVKAEDESSSDLYRVIHEYKGNSLQCGQIVQLRQVGKNPVWLYVDEELDDHGYRRGTRHWHPANRLEQVRRRRQPSGG</sequence>
<evidence type="ECO:0000256" key="1">
    <source>
        <dbReference type="SAM" id="MobiDB-lite"/>
    </source>
</evidence>
<feature type="region of interest" description="Disordered" evidence="1">
    <location>
        <begin position="148"/>
        <end position="222"/>
    </location>
</feature>
<comment type="caution">
    <text evidence="2">The sequence shown here is derived from an EMBL/GenBank/DDBJ whole genome shotgun (WGS) entry which is preliminary data.</text>
</comment>